<comment type="caution">
    <text evidence="1">The sequence shown here is derived from an EMBL/GenBank/DDBJ whole genome shotgun (WGS) entry which is preliminary data.</text>
</comment>
<gene>
    <name evidence="1" type="ORF">I5L79_11550</name>
</gene>
<dbReference type="RefSeq" id="WP_196955213.1">
    <property type="nucleotide sequence ID" value="NZ_JADWYK010000006.1"/>
</dbReference>
<protein>
    <submittedName>
        <fullName evidence="1">Uncharacterized protein</fullName>
    </submittedName>
</protein>
<evidence type="ECO:0000313" key="2">
    <source>
        <dbReference type="Proteomes" id="UP000601099"/>
    </source>
</evidence>
<organism evidence="1 2">
    <name type="scientific">Hymenobacter guriensis</name>
    <dbReference type="NCBI Taxonomy" id="2793065"/>
    <lineage>
        <taxon>Bacteria</taxon>
        <taxon>Pseudomonadati</taxon>
        <taxon>Bacteroidota</taxon>
        <taxon>Cytophagia</taxon>
        <taxon>Cytophagales</taxon>
        <taxon>Hymenobacteraceae</taxon>
        <taxon>Hymenobacter</taxon>
    </lineage>
</organism>
<keyword evidence="2" id="KW-1185">Reference proteome</keyword>
<dbReference type="EMBL" id="JADWYK010000006">
    <property type="protein sequence ID" value="MBG8554185.1"/>
    <property type="molecule type" value="Genomic_DNA"/>
</dbReference>
<dbReference type="Proteomes" id="UP000601099">
    <property type="component" value="Unassembled WGS sequence"/>
</dbReference>
<sequence length="90" mass="10517">MRQADLPERWKIRLQDYLLAKGSDHRSLGASDFPNGNVVRITFEDDSKVEFRYAFVIEAPEFKEIAVFTEHCGYHLFNSYEGMDLVIDEQ</sequence>
<proteinExistence type="predicted"/>
<accession>A0ABS0L244</accession>
<evidence type="ECO:0000313" key="1">
    <source>
        <dbReference type="EMBL" id="MBG8554185.1"/>
    </source>
</evidence>
<name>A0ABS0L244_9BACT</name>
<reference evidence="1 2" key="1">
    <citation type="submission" date="2020-11" db="EMBL/GenBank/DDBJ databases">
        <title>Hymenobacter sp.</title>
        <authorList>
            <person name="Kim M.K."/>
        </authorList>
    </citation>
    <scope>NUCLEOTIDE SEQUENCE [LARGE SCALE GENOMIC DNA]</scope>
    <source>
        <strain evidence="1 2">BT594</strain>
    </source>
</reference>